<dbReference type="Gene3D" id="3.80.10.10">
    <property type="entry name" value="Ribonuclease Inhibitor"/>
    <property type="match status" value="2"/>
</dbReference>
<dbReference type="AlphaFoldDB" id="A0AAD5XNV7"/>
<proteinExistence type="predicted"/>
<dbReference type="GO" id="GO:0019005">
    <property type="term" value="C:SCF ubiquitin ligase complex"/>
    <property type="evidence" value="ECO:0007669"/>
    <property type="project" value="TreeGrafter"/>
</dbReference>
<gene>
    <name evidence="2" type="ORF">HDU87_001628</name>
</gene>
<dbReference type="GO" id="GO:0031146">
    <property type="term" value="P:SCF-dependent proteasomal ubiquitin-dependent protein catabolic process"/>
    <property type="evidence" value="ECO:0007669"/>
    <property type="project" value="TreeGrafter"/>
</dbReference>
<reference evidence="2" key="1">
    <citation type="submission" date="2020-05" db="EMBL/GenBank/DDBJ databases">
        <title>Phylogenomic resolution of chytrid fungi.</title>
        <authorList>
            <person name="Stajich J.E."/>
            <person name="Amses K."/>
            <person name="Simmons R."/>
            <person name="Seto K."/>
            <person name="Myers J."/>
            <person name="Bonds A."/>
            <person name="Quandt C.A."/>
            <person name="Barry K."/>
            <person name="Liu P."/>
            <person name="Grigoriev I."/>
            <person name="Longcore J.E."/>
            <person name="James T.Y."/>
        </authorList>
    </citation>
    <scope>NUCLEOTIDE SEQUENCE</scope>
    <source>
        <strain evidence="2">JEL0379</strain>
    </source>
</reference>
<dbReference type="Pfam" id="PF25372">
    <property type="entry name" value="DUF7885"/>
    <property type="match status" value="1"/>
</dbReference>
<dbReference type="PANTHER" id="PTHR13318:SF190">
    <property type="entry name" value="PARTNER OF PAIRED, ISOFORM B"/>
    <property type="match status" value="1"/>
</dbReference>
<comment type="caution">
    <text evidence="2">The sequence shown here is derived from an EMBL/GenBank/DDBJ whole genome shotgun (WGS) entry which is preliminary data.</text>
</comment>
<dbReference type="InterPro" id="IPR032675">
    <property type="entry name" value="LRR_dom_sf"/>
</dbReference>
<protein>
    <recommendedName>
        <fullName evidence="1">F-box/LRR-repeat protein 15-like leucin rich repeat domain-containing protein</fullName>
    </recommendedName>
</protein>
<dbReference type="InterPro" id="IPR057207">
    <property type="entry name" value="FBXL15_LRR"/>
</dbReference>
<feature type="domain" description="F-box/LRR-repeat protein 15-like leucin rich repeat" evidence="1">
    <location>
        <begin position="107"/>
        <end position="259"/>
    </location>
</feature>
<keyword evidence="3" id="KW-1185">Reference proteome</keyword>
<dbReference type="InterPro" id="IPR006553">
    <property type="entry name" value="Leu-rich_rpt_Cys-con_subtyp"/>
</dbReference>
<dbReference type="EMBL" id="JADGJQ010000014">
    <property type="protein sequence ID" value="KAJ3180980.1"/>
    <property type="molecule type" value="Genomic_DNA"/>
</dbReference>
<dbReference type="Proteomes" id="UP001212152">
    <property type="component" value="Unassembled WGS sequence"/>
</dbReference>
<name>A0AAD5XNV7_9FUNG</name>
<sequence length="356" mass="39535">MRRGGSCSPTAIPRRILRSAPTPIVYGPFVRELFLSEMQNEINDKVLDSISILCPNLRVINIERCHCVTPLGVGKLVHHCEFLEQMDLTGIKAADDRTLKRMFPTPTTTLKNLSLTLSTQVTGGGLLQILKKMPKLERIWVQHCSMLTDQCAQDILHTCPELNDISLLDCRMLTGETITMLATSIGVRLTQLTLGVSDHIRDADILTLARACPNLTGLTLALLRHITDASLSAIASNLTKLAELGIFSSHHITNTGVQRIADGCKKLERLCLYDCRALTGEAFAAVESGLAKLDYLNIEHCRVIDATPELRRLWKRCRDFYASKTLLNALHVADLMEHASNCHGFARPMQMTIEII</sequence>
<dbReference type="PANTHER" id="PTHR13318">
    <property type="entry name" value="PARTNER OF PAIRED, ISOFORM B-RELATED"/>
    <property type="match status" value="1"/>
</dbReference>
<accession>A0AAD5XNV7</accession>
<organism evidence="2 3">
    <name type="scientific">Geranomyces variabilis</name>
    <dbReference type="NCBI Taxonomy" id="109894"/>
    <lineage>
        <taxon>Eukaryota</taxon>
        <taxon>Fungi</taxon>
        <taxon>Fungi incertae sedis</taxon>
        <taxon>Chytridiomycota</taxon>
        <taxon>Chytridiomycota incertae sedis</taxon>
        <taxon>Chytridiomycetes</taxon>
        <taxon>Spizellomycetales</taxon>
        <taxon>Powellomycetaceae</taxon>
        <taxon>Geranomyces</taxon>
    </lineage>
</organism>
<evidence type="ECO:0000259" key="1">
    <source>
        <dbReference type="Pfam" id="PF25372"/>
    </source>
</evidence>
<dbReference type="SUPFAM" id="SSF52047">
    <property type="entry name" value="RNI-like"/>
    <property type="match status" value="1"/>
</dbReference>
<evidence type="ECO:0000313" key="3">
    <source>
        <dbReference type="Proteomes" id="UP001212152"/>
    </source>
</evidence>
<evidence type="ECO:0000313" key="2">
    <source>
        <dbReference type="EMBL" id="KAJ3180980.1"/>
    </source>
</evidence>
<dbReference type="SMART" id="SM00367">
    <property type="entry name" value="LRR_CC"/>
    <property type="match status" value="7"/>
</dbReference>